<accession>A0ABN9T4D2</accession>
<organism evidence="1 2">
    <name type="scientific">Prorocentrum cordatum</name>
    <dbReference type="NCBI Taxonomy" id="2364126"/>
    <lineage>
        <taxon>Eukaryota</taxon>
        <taxon>Sar</taxon>
        <taxon>Alveolata</taxon>
        <taxon>Dinophyceae</taxon>
        <taxon>Prorocentrales</taxon>
        <taxon>Prorocentraceae</taxon>
        <taxon>Prorocentrum</taxon>
    </lineage>
</organism>
<dbReference type="Proteomes" id="UP001189429">
    <property type="component" value="Unassembled WGS sequence"/>
</dbReference>
<evidence type="ECO:0000313" key="2">
    <source>
        <dbReference type="Proteomes" id="UP001189429"/>
    </source>
</evidence>
<dbReference type="EMBL" id="CAUYUJ010014330">
    <property type="protein sequence ID" value="CAK0839862.1"/>
    <property type="molecule type" value="Genomic_DNA"/>
</dbReference>
<evidence type="ECO:0000313" key="1">
    <source>
        <dbReference type="EMBL" id="CAK0839862.1"/>
    </source>
</evidence>
<gene>
    <name evidence="1" type="ORF">PCOR1329_LOCUS35448</name>
</gene>
<protein>
    <submittedName>
        <fullName evidence="1">Uncharacterized protein</fullName>
    </submittedName>
</protein>
<name>A0ABN9T4D2_9DINO</name>
<proteinExistence type="predicted"/>
<keyword evidence="2" id="KW-1185">Reference proteome</keyword>
<comment type="caution">
    <text evidence="1">The sequence shown here is derived from an EMBL/GenBank/DDBJ whole genome shotgun (WGS) entry which is preliminary data.</text>
</comment>
<reference evidence="1" key="1">
    <citation type="submission" date="2023-10" db="EMBL/GenBank/DDBJ databases">
        <authorList>
            <person name="Chen Y."/>
            <person name="Shah S."/>
            <person name="Dougan E. K."/>
            <person name="Thang M."/>
            <person name="Chan C."/>
        </authorList>
    </citation>
    <scope>NUCLEOTIDE SEQUENCE [LARGE SCALE GENOMIC DNA]</scope>
</reference>
<sequence length="527" mass="57819">MAALDRIVPTLKEIVSRFSSVSESDDNDNEMRTACDMVEKLCLSEHLAYKQRMVNDDVCIHPTNRWGLGVEFTEVHNLMTLITRGGWSWHAVGTCRAFEVPPPGEAAASIRTFNEDLVSSADGYLAPVPPAPKIATVASSHTVQVLRCISNGAKGMDSELTTDEGRISRDKVFEVCKSMEEPIKIGLEWTVFHWLLEDRVPGLAEFVQGASNIGHGSERVQSKVQTLKQISKMALNNIKKLGAAKWEAVTRVVERTRPFLKGSVGHMCTYVEHYSGGDPPCFLDEVAAFVKTLGENYRDVAGQTFQCLGDAPFTDGPEWITACLKASLSCPENFLRDGQSRMWTSADMQALQGGKVRLQAIAGVAQHRACKAFLLQTCGMAHPSKQHAVAKLLGDLDVRMVMMVHNKRARTRRSFSSMAEIAAEFMKDLIEIDPAVSQFDPPVEISKLEVEKKERDGIKQYDNGVLCNNIMDGLGFEVGSKVMLKASESDDGAVMVIGAISAGQVALRSEPDKKGKVTEVKLTINAL</sequence>
<feature type="non-terminal residue" evidence="1">
    <location>
        <position position="527"/>
    </location>
</feature>